<keyword evidence="4" id="KW-1185">Reference proteome</keyword>
<dbReference type="PANTHER" id="PTHR46576">
    <property type="entry name" value="BROMO ADJACENT HOMOLOGY DOMAIN-CONTAINING 1 PROTEIN"/>
    <property type="match status" value="1"/>
</dbReference>
<gene>
    <name evidence="3" type="ORF">TCAL_15320</name>
</gene>
<feature type="region of interest" description="Disordered" evidence="1">
    <location>
        <begin position="285"/>
        <end position="309"/>
    </location>
</feature>
<evidence type="ECO:0000256" key="1">
    <source>
        <dbReference type="SAM" id="MobiDB-lite"/>
    </source>
</evidence>
<dbReference type="Gene3D" id="2.30.30.490">
    <property type="match status" value="1"/>
</dbReference>
<comment type="caution">
    <text evidence="3">The sequence shown here is derived from an EMBL/GenBank/DDBJ whole genome shotgun (WGS) entry which is preliminary data.</text>
</comment>
<feature type="compositionally biased region" description="Polar residues" evidence="1">
    <location>
        <begin position="236"/>
        <end position="253"/>
    </location>
</feature>
<reference evidence="3 4" key="1">
    <citation type="journal article" date="2018" name="Nat. Ecol. Evol.">
        <title>Genomic signatures of mitonuclear coevolution across populations of Tigriopus californicus.</title>
        <authorList>
            <person name="Barreto F.S."/>
            <person name="Watson E.T."/>
            <person name="Lima T.G."/>
            <person name="Willett C.S."/>
            <person name="Edmands S."/>
            <person name="Li W."/>
            <person name="Burton R.S."/>
        </authorList>
    </citation>
    <scope>NUCLEOTIDE SEQUENCE [LARGE SCALE GENOMIC DNA]</scope>
    <source>
        <strain evidence="3 4">San Diego</strain>
    </source>
</reference>
<protein>
    <recommendedName>
        <fullName evidence="2">BAH domain-containing protein</fullName>
    </recommendedName>
</protein>
<dbReference type="GO" id="GO:0045892">
    <property type="term" value="P:negative regulation of DNA-templated transcription"/>
    <property type="evidence" value="ECO:0007669"/>
    <property type="project" value="TreeGrafter"/>
</dbReference>
<dbReference type="PANTHER" id="PTHR46576:SF1">
    <property type="entry name" value="BROMO ADJACENT HOMOLOGY DOMAIN-CONTAINING 1 PROTEIN"/>
    <property type="match status" value="1"/>
</dbReference>
<feature type="compositionally biased region" description="Low complexity" evidence="1">
    <location>
        <begin position="693"/>
        <end position="706"/>
    </location>
</feature>
<dbReference type="GO" id="GO:0031507">
    <property type="term" value="P:heterochromatin formation"/>
    <property type="evidence" value="ECO:0007669"/>
    <property type="project" value="TreeGrafter"/>
</dbReference>
<organism evidence="3 4">
    <name type="scientific">Tigriopus californicus</name>
    <name type="common">Marine copepod</name>
    <dbReference type="NCBI Taxonomy" id="6832"/>
    <lineage>
        <taxon>Eukaryota</taxon>
        <taxon>Metazoa</taxon>
        <taxon>Ecdysozoa</taxon>
        <taxon>Arthropoda</taxon>
        <taxon>Crustacea</taxon>
        <taxon>Multicrustacea</taxon>
        <taxon>Hexanauplia</taxon>
        <taxon>Copepoda</taxon>
        <taxon>Harpacticoida</taxon>
        <taxon>Harpacticidae</taxon>
        <taxon>Tigriopus</taxon>
    </lineage>
</organism>
<dbReference type="Proteomes" id="UP000318571">
    <property type="component" value="Chromosome 11"/>
</dbReference>
<dbReference type="Pfam" id="PF01426">
    <property type="entry name" value="BAH"/>
    <property type="match status" value="1"/>
</dbReference>
<dbReference type="PROSITE" id="PS51038">
    <property type="entry name" value="BAH"/>
    <property type="match status" value="1"/>
</dbReference>
<dbReference type="OMA" id="NCESLDC"/>
<dbReference type="InterPro" id="IPR001025">
    <property type="entry name" value="BAH_dom"/>
</dbReference>
<feature type="compositionally biased region" description="Low complexity" evidence="1">
    <location>
        <begin position="713"/>
        <end position="740"/>
    </location>
</feature>
<dbReference type="EMBL" id="VCGU01000003">
    <property type="protein sequence ID" value="TRY78802.1"/>
    <property type="molecule type" value="Genomic_DNA"/>
</dbReference>
<evidence type="ECO:0000313" key="3">
    <source>
        <dbReference type="EMBL" id="TRY78802.1"/>
    </source>
</evidence>
<feature type="domain" description="BAH" evidence="2">
    <location>
        <begin position="777"/>
        <end position="925"/>
    </location>
</feature>
<feature type="region of interest" description="Disordered" evidence="1">
    <location>
        <begin position="605"/>
        <end position="647"/>
    </location>
</feature>
<feature type="region of interest" description="Disordered" evidence="1">
    <location>
        <begin position="376"/>
        <end position="448"/>
    </location>
</feature>
<feature type="region of interest" description="Disordered" evidence="1">
    <location>
        <begin position="236"/>
        <end position="272"/>
    </location>
</feature>
<dbReference type="InterPro" id="IPR043151">
    <property type="entry name" value="BAH_sf"/>
</dbReference>
<feature type="compositionally biased region" description="Polar residues" evidence="1">
    <location>
        <begin position="482"/>
        <end position="500"/>
    </location>
</feature>
<dbReference type="GO" id="GO:0000976">
    <property type="term" value="F:transcription cis-regulatory region binding"/>
    <property type="evidence" value="ECO:0007669"/>
    <property type="project" value="TreeGrafter"/>
</dbReference>
<feature type="compositionally biased region" description="Low complexity" evidence="1">
    <location>
        <begin position="296"/>
        <end position="309"/>
    </location>
</feature>
<feature type="compositionally biased region" description="Low complexity" evidence="1">
    <location>
        <begin position="753"/>
        <end position="766"/>
    </location>
</feature>
<feature type="compositionally biased region" description="Low complexity" evidence="1">
    <location>
        <begin position="377"/>
        <end position="390"/>
    </location>
</feature>
<name>A0A553PMA1_TIGCA</name>
<sequence>MAAPPYPPTYPYPYPTEYLPPGYAAPPPSHIPYHQGTAQLPGGPPPPPPQAPLHYAPYHPAEFRHPSYPMYHHANPAATAPGYPPQGPYYLAPALPYHPSALSSTTSPSSSTSGTQVALSAPHPAGTAFYYGGYSAAAYPYTAAGRIVTPILALAPPGHQPPPPHSMVPPGFPTQHHQAQTSIYSYSVQHDPKNVQAGSQPVGKGLNSQPPPPPTFATTPTTATSIVVSTGVSTKSVCSANSKKAPKSVNSSSKDLRPTLKVPTPKSHGALPSQVVPNEVYRTILPRQPLPPKGPPGYSKSKSSRARSPPEVAVVAASKAKVSNVKACNPPNPVQPFVVGQTTIHPVDPNAIRKPHKPVVVESQMATITPKMMPIVSTAASRTSSSTGKSSLRDYRKPAKSKHQLSSPATMATITHSQSSPNSSSGLKCIPSVIVPNPPSENRAINPPSTAIYQHLPKGLTITEIDRSRSLSSKSSVKGSKITTVPSNSETLTATTSQNPSATSASSVFSTSSSSTASLMTAPHSNGHRFHLMPVINIPDPHKNRRPPPPTSTGHPGLPNGLLRMAHTSLQQQSQPPPPKIATKVVPKDLKSQLALSKIALSMASGTTSQDGGSQGGYQASNSCSTSTSSTSVSKNGQPPPPPSISVSMAKSAAMALHPHQHPIPKLLPKKSKSTLLKTRKVNNNKPTLLLNGGRSTSSLKSTSRLCGVGTASPGSSRSSSRNSSLSPRERSGSSSKGGSATVPFLGVGGGKSVMSSGSSSGSNNSSGGGSGKVPLSPLSRGSSSINKKKVAINQFQGPLIPWSKRHNGDMMMSLLWYYRPEHLESGRRSDDMSDEVYASRHRDNTSVACIEDKCYVMTFNEYCRYRKFLRMVDQGLSCGTSIVPDPLPGYERAEFLPTQRVAPDRVFLCRRVYESRQRRLLKNPY</sequence>
<feature type="compositionally biased region" description="Low complexity" evidence="1">
    <location>
        <begin position="621"/>
        <end position="634"/>
    </location>
</feature>
<dbReference type="STRING" id="6832.A0A553PMA1"/>
<dbReference type="GO" id="GO:0005677">
    <property type="term" value="C:chromatin silencing complex"/>
    <property type="evidence" value="ECO:0007669"/>
    <property type="project" value="TreeGrafter"/>
</dbReference>
<evidence type="ECO:0000313" key="4">
    <source>
        <dbReference type="Proteomes" id="UP000318571"/>
    </source>
</evidence>
<feature type="compositionally biased region" description="Polar residues" evidence="1">
    <location>
        <begin position="404"/>
        <end position="426"/>
    </location>
</feature>
<feature type="compositionally biased region" description="Low complexity" evidence="1">
    <location>
        <begin position="470"/>
        <end position="481"/>
    </location>
</feature>
<feature type="region of interest" description="Disordered" evidence="1">
    <location>
        <begin position="26"/>
        <end position="54"/>
    </location>
</feature>
<feature type="region of interest" description="Disordered" evidence="1">
    <location>
        <begin position="532"/>
        <end position="562"/>
    </location>
</feature>
<proteinExistence type="predicted"/>
<feature type="region of interest" description="Disordered" evidence="1">
    <location>
        <begin position="467"/>
        <end position="509"/>
    </location>
</feature>
<feature type="compositionally biased region" description="Pro residues" evidence="1">
    <location>
        <begin position="42"/>
        <end position="51"/>
    </location>
</feature>
<feature type="region of interest" description="Disordered" evidence="1">
    <location>
        <begin position="193"/>
        <end position="220"/>
    </location>
</feature>
<accession>A0A553PMA1</accession>
<feature type="region of interest" description="Disordered" evidence="1">
    <location>
        <begin position="679"/>
        <end position="785"/>
    </location>
</feature>
<evidence type="ECO:0000259" key="2">
    <source>
        <dbReference type="PROSITE" id="PS51038"/>
    </source>
</evidence>
<dbReference type="AlphaFoldDB" id="A0A553PMA1"/>
<dbReference type="GO" id="GO:0003682">
    <property type="term" value="F:chromatin binding"/>
    <property type="evidence" value="ECO:0007669"/>
    <property type="project" value="InterPro"/>
</dbReference>
<dbReference type="InterPro" id="IPR053032">
    <property type="entry name" value="BAH_domain-containing"/>
</dbReference>